<sequence length="198" mass="22391">MQVHKDPMFCFYFKDIIPLSKFLDLEVKVLSLNAILILFVDFNENNDHNLFCNMNKNGVPMLSAKIERKKIIVPDEHVLANSEIEETAPEEIALLPIELFCDALVEESSKAKLQSLVDKPISNSSSKAMESVEQKPKLSLTYDVGWKDALSHRCCINGRDKEQAESDARMEHKYGCSIMIEIISGRKLSKHVHSKAIG</sequence>
<proteinExistence type="predicted"/>
<protein>
    <submittedName>
        <fullName evidence="1">Uncharacterized protein</fullName>
    </submittedName>
</protein>
<dbReference type="EnsemblPlants" id="MELO3C032019.2.1">
    <property type="protein sequence ID" value="MELO3C032019.2.1"/>
    <property type="gene ID" value="MELO3C032019.2"/>
</dbReference>
<reference evidence="1" key="1">
    <citation type="submission" date="2023-03" db="UniProtKB">
        <authorList>
            <consortium name="EnsemblPlants"/>
        </authorList>
    </citation>
    <scope>IDENTIFICATION</scope>
</reference>
<evidence type="ECO:0000313" key="1">
    <source>
        <dbReference type="EnsemblPlants" id="MELO3C032019.2.1"/>
    </source>
</evidence>
<name>A0A9I9ECV9_CUCME</name>
<dbReference type="Gramene" id="MELO3C032019.2.1">
    <property type="protein sequence ID" value="MELO3C032019.2.1"/>
    <property type="gene ID" value="MELO3C032019.2"/>
</dbReference>
<dbReference type="AlphaFoldDB" id="A0A9I9ECV9"/>
<accession>A0A9I9ECV9</accession>
<organism evidence="1">
    <name type="scientific">Cucumis melo</name>
    <name type="common">Muskmelon</name>
    <dbReference type="NCBI Taxonomy" id="3656"/>
    <lineage>
        <taxon>Eukaryota</taxon>
        <taxon>Viridiplantae</taxon>
        <taxon>Streptophyta</taxon>
        <taxon>Embryophyta</taxon>
        <taxon>Tracheophyta</taxon>
        <taxon>Spermatophyta</taxon>
        <taxon>Magnoliopsida</taxon>
        <taxon>eudicotyledons</taxon>
        <taxon>Gunneridae</taxon>
        <taxon>Pentapetalae</taxon>
        <taxon>rosids</taxon>
        <taxon>fabids</taxon>
        <taxon>Cucurbitales</taxon>
        <taxon>Cucurbitaceae</taxon>
        <taxon>Benincaseae</taxon>
        <taxon>Cucumis</taxon>
    </lineage>
</organism>